<evidence type="ECO:0008006" key="4">
    <source>
        <dbReference type="Google" id="ProtNLM"/>
    </source>
</evidence>
<organism evidence="2 3">
    <name type="scientific">Saprolegnia diclina (strain VS20)</name>
    <dbReference type="NCBI Taxonomy" id="1156394"/>
    <lineage>
        <taxon>Eukaryota</taxon>
        <taxon>Sar</taxon>
        <taxon>Stramenopiles</taxon>
        <taxon>Oomycota</taxon>
        <taxon>Saprolegniomycetes</taxon>
        <taxon>Saprolegniales</taxon>
        <taxon>Saprolegniaceae</taxon>
        <taxon>Saprolegnia</taxon>
    </lineage>
</organism>
<evidence type="ECO:0000313" key="2">
    <source>
        <dbReference type="EMBL" id="EQC36713.1"/>
    </source>
</evidence>
<keyword evidence="3" id="KW-1185">Reference proteome</keyword>
<dbReference type="InterPro" id="IPR023393">
    <property type="entry name" value="START-like_dom_sf"/>
</dbReference>
<dbReference type="OMA" id="MDISLRW"/>
<dbReference type="Gene3D" id="3.30.530.20">
    <property type="match status" value="1"/>
</dbReference>
<dbReference type="Proteomes" id="UP000030762">
    <property type="component" value="Unassembled WGS sequence"/>
</dbReference>
<reference evidence="2 3" key="1">
    <citation type="submission" date="2012-04" db="EMBL/GenBank/DDBJ databases">
        <title>The Genome Sequence of Saprolegnia declina VS20.</title>
        <authorList>
            <consortium name="The Broad Institute Genome Sequencing Platform"/>
            <person name="Russ C."/>
            <person name="Nusbaum C."/>
            <person name="Tyler B."/>
            <person name="van West P."/>
            <person name="Dieguez-Uribeondo J."/>
            <person name="de Bruijn I."/>
            <person name="Tripathy S."/>
            <person name="Jiang R."/>
            <person name="Young S.K."/>
            <person name="Zeng Q."/>
            <person name="Gargeya S."/>
            <person name="Fitzgerald M."/>
            <person name="Haas B."/>
            <person name="Abouelleil A."/>
            <person name="Alvarado L."/>
            <person name="Arachchi H.M."/>
            <person name="Berlin A."/>
            <person name="Chapman S.B."/>
            <person name="Goldberg J."/>
            <person name="Griggs A."/>
            <person name="Gujja S."/>
            <person name="Hansen M."/>
            <person name="Howarth C."/>
            <person name="Imamovic A."/>
            <person name="Larimer J."/>
            <person name="McCowen C."/>
            <person name="Montmayeur A."/>
            <person name="Murphy C."/>
            <person name="Neiman D."/>
            <person name="Pearson M."/>
            <person name="Priest M."/>
            <person name="Roberts A."/>
            <person name="Saif S."/>
            <person name="Shea T."/>
            <person name="Sisk P."/>
            <person name="Sykes S."/>
            <person name="Wortman J."/>
            <person name="Nusbaum C."/>
            <person name="Birren B."/>
        </authorList>
    </citation>
    <scope>NUCLEOTIDE SEQUENCE [LARGE SCALE GENOMIC DNA]</scope>
    <source>
        <strain evidence="2 3">VS20</strain>
    </source>
</reference>
<dbReference type="OrthoDB" id="61338at2759"/>
<dbReference type="EMBL" id="JH767147">
    <property type="protein sequence ID" value="EQC36713.1"/>
    <property type="molecule type" value="Genomic_DNA"/>
</dbReference>
<dbReference type="AlphaFoldDB" id="T0RW45"/>
<dbReference type="VEuPathDB" id="FungiDB:SDRG_06148"/>
<dbReference type="RefSeq" id="XP_008610134.1">
    <property type="nucleotide sequence ID" value="XM_008611912.1"/>
</dbReference>
<protein>
    <recommendedName>
        <fullName evidence="4">START domain-containing protein</fullName>
    </recommendedName>
</protein>
<evidence type="ECO:0000256" key="1">
    <source>
        <dbReference type="SAM" id="MobiDB-lite"/>
    </source>
</evidence>
<sequence length="375" mass="42081">MPPAGTNASSPITARRYTLTGPRSLDYFSFHQLHRMPVSSPEGRAAVLEKAAHGIQELINWAQQTTPGGKFLPKTTNWTFEACRFELDLGGVGTFDELIQLYKDPSDTAATLNYVHVDKSQELFPLNAPGMDISLRWGFFRAPLPFMRDRSVTYIEYTKEFTDRFGRRGFARYIRSHALGAVDTRFVHSEIRSWGVVIVETATPNMLHVSSTVDIDWHGNMPTWVATMMTSRRAQSIKSLATVLRTSKKLALKRCGICLTKPSTWKKQSALVTCYDCDKLVCVECRSIHSHAPGVSSCWGCVSHKTKLHLQDKSIRSKSATTGDSETPPPSCMHKSPPARFSQSTAEWYTEERPTNDDVDLSYLPTFHRHTTSAS</sequence>
<accession>T0RW45</accession>
<dbReference type="InParanoid" id="T0RW45"/>
<evidence type="ECO:0000313" key="3">
    <source>
        <dbReference type="Proteomes" id="UP000030762"/>
    </source>
</evidence>
<dbReference type="GeneID" id="19946875"/>
<feature type="region of interest" description="Disordered" evidence="1">
    <location>
        <begin position="312"/>
        <end position="353"/>
    </location>
</feature>
<proteinExistence type="predicted"/>
<gene>
    <name evidence="2" type="ORF">SDRG_06148</name>
</gene>
<name>T0RW45_SAPDV</name>